<accession>A0A1R1XYU6</accession>
<feature type="compositionally biased region" description="Basic residues" evidence="1">
    <location>
        <begin position="249"/>
        <end position="260"/>
    </location>
</feature>
<name>A0A1R1XYU6_9FUNG</name>
<keyword evidence="3" id="KW-1185">Reference proteome</keyword>
<evidence type="ECO:0000313" key="2">
    <source>
        <dbReference type="EMBL" id="OMJ19853.1"/>
    </source>
</evidence>
<organism evidence="2 3">
    <name type="scientific">Smittium culicis</name>
    <dbReference type="NCBI Taxonomy" id="133412"/>
    <lineage>
        <taxon>Eukaryota</taxon>
        <taxon>Fungi</taxon>
        <taxon>Fungi incertae sedis</taxon>
        <taxon>Zoopagomycota</taxon>
        <taxon>Kickxellomycotina</taxon>
        <taxon>Harpellomycetes</taxon>
        <taxon>Harpellales</taxon>
        <taxon>Legeriomycetaceae</taxon>
        <taxon>Smittium</taxon>
    </lineage>
</organism>
<evidence type="ECO:0000256" key="1">
    <source>
        <dbReference type="SAM" id="MobiDB-lite"/>
    </source>
</evidence>
<dbReference type="AlphaFoldDB" id="A0A1R1XYU6"/>
<dbReference type="Proteomes" id="UP000187283">
    <property type="component" value="Unassembled WGS sequence"/>
</dbReference>
<feature type="compositionally biased region" description="Polar residues" evidence="1">
    <location>
        <begin position="180"/>
        <end position="189"/>
    </location>
</feature>
<evidence type="ECO:0000313" key="3">
    <source>
        <dbReference type="Proteomes" id="UP000187283"/>
    </source>
</evidence>
<sequence>MDLSNISSFFEKSKSWLNFGRKIPIKVADDINSVKNSTQNELLFTVKQNHKSKLNPVKASGSHNNLIYANYPEPSREKYINKPPYPDSEYSVNLNNGCFGFLKLKASSKNETLSIASCSKYNSKQRYPENKDYIYYPTEYSKLYAKRDQTTSYTHKQPSIPINHIHNPYLQNKPNETKNSHNFQFNSKSKNPKVNALNKILANKYSCVKKLLLPKDTANQSLSRDTLNDSNASKHNYSKSQNNSENFKHKSPLKGTHNKKNNSDNSKSILSSILSYRKLNFHFIKICSLNTCKPRCNSMIDSSEYDGCSKHIPEKKYTGSYPLKLKDNSLEFNNDESNIISKKPTPDSVASISSYNSIKSTHNSEQPYAKISINILDKIFKLFSIPTNMSEMYDYWEEPLMA</sequence>
<dbReference type="EMBL" id="LSSN01001382">
    <property type="protein sequence ID" value="OMJ19853.1"/>
    <property type="molecule type" value="Genomic_DNA"/>
</dbReference>
<feature type="region of interest" description="Disordered" evidence="1">
    <location>
        <begin position="221"/>
        <end position="266"/>
    </location>
</feature>
<proteinExistence type="predicted"/>
<gene>
    <name evidence="2" type="ORF">AYI70_g4472</name>
</gene>
<comment type="caution">
    <text evidence="2">The sequence shown here is derived from an EMBL/GenBank/DDBJ whole genome shotgun (WGS) entry which is preliminary data.</text>
</comment>
<dbReference type="OrthoDB" id="5658124at2759"/>
<feature type="compositionally biased region" description="Polar residues" evidence="1">
    <location>
        <begin position="221"/>
        <end position="245"/>
    </location>
</feature>
<feature type="region of interest" description="Disordered" evidence="1">
    <location>
        <begin position="151"/>
        <end position="190"/>
    </location>
</feature>
<reference evidence="2 3" key="1">
    <citation type="submission" date="2017-01" db="EMBL/GenBank/DDBJ databases">
        <authorList>
            <person name="Mah S.A."/>
            <person name="Swanson W.J."/>
            <person name="Moy G.W."/>
            <person name="Vacquier V.D."/>
        </authorList>
    </citation>
    <scope>NUCLEOTIDE SEQUENCE [LARGE SCALE GENOMIC DNA]</scope>
    <source>
        <strain evidence="2 3">GSMNP</strain>
    </source>
</reference>
<protein>
    <submittedName>
        <fullName evidence="2">Uncharacterized protein</fullName>
    </submittedName>
</protein>